<evidence type="ECO:0008006" key="3">
    <source>
        <dbReference type="Google" id="ProtNLM"/>
    </source>
</evidence>
<dbReference type="EMBL" id="MLIS01000001">
    <property type="protein sequence ID" value="OHU78945.1"/>
    <property type="molecule type" value="Genomic_DNA"/>
</dbReference>
<proteinExistence type="predicted"/>
<gene>
    <name evidence="1" type="ORF">BKG84_11635</name>
</gene>
<reference evidence="1 2" key="1">
    <citation type="submission" date="2016-10" db="EMBL/GenBank/DDBJ databases">
        <title>Evaluation of Human, Veterinary and Environmental Mycobacterium chelonae Isolates by Core Genome Phylogenomic Analysis, Targeted Gene Comparison, and Anti-microbial Susceptibility Patterns: A Tale of Mistaken Identities.</title>
        <authorList>
            <person name="Fogelson S.B."/>
            <person name="Camus A.C."/>
            <person name="Lorenz W."/>
            <person name="Vasireddy R."/>
            <person name="Vasireddy S."/>
            <person name="Smith T."/>
            <person name="Brown-Elliott B.A."/>
            <person name="Wallace R.J.Jr."/>
            <person name="Hasan N.A."/>
            <person name="Reischl U."/>
            <person name="Sanchez S."/>
        </authorList>
    </citation>
    <scope>NUCLEOTIDE SEQUENCE [LARGE SCALE GENOMIC DNA]</scope>
    <source>
        <strain evidence="1 2">15518</strain>
    </source>
</reference>
<dbReference type="RefSeq" id="WP_070951755.1">
    <property type="nucleotide sequence ID" value="NZ_CP050145.1"/>
</dbReference>
<accession>A0A1S1MAJ2</accession>
<keyword evidence="2" id="KW-1185">Reference proteome</keyword>
<protein>
    <recommendedName>
        <fullName evidence="3">PE family protein</fullName>
    </recommendedName>
</protein>
<comment type="caution">
    <text evidence="1">The sequence shown here is derived from an EMBL/GenBank/DDBJ whole genome shotgun (WGS) entry which is preliminary data.</text>
</comment>
<evidence type="ECO:0000313" key="2">
    <source>
        <dbReference type="Proteomes" id="UP000179441"/>
    </source>
</evidence>
<evidence type="ECO:0000313" key="1">
    <source>
        <dbReference type="EMBL" id="OHU78945.1"/>
    </source>
</evidence>
<sequence length="95" mass="9656">MGLQIDLDQARQVAAGLKGLGDHLIPAGSPAAEGAGPEKSVAATLAVSVSSDHVAKEYGTLLQEAAAFLGHAVQTFENMDQNNAANINVTGPQSM</sequence>
<name>A0A1S1MAJ2_MYCCH</name>
<dbReference type="Proteomes" id="UP000179441">
    <property type="component" value="Unassembled WGS sequence"/>
</dbReference>
<dbReference type="AlphaFoldDB" id="A0A1S1MAJ2"/>
<organism evidence="1 2">
    <name type="scientific">Mycobacteroides chelonae</name>
    <name type="common">Mycobacterium chelonae</name>
    <dbReference type="NCBI Taxonomy" id="1774"/>
    <lineage>
        <taxon>Bacteria</taxon>
        <taxon>Bacillati</taxon>
        <taxon>Actinomycetota</taxon>
        <taxon>Actinomycetes</taxon>
        <taxon>Mycobacteriales</taxon>
        <taxon>Mycobacteriaceae</taxon>
        <taxon>Mycobacteroides</taxon>
    </lineage>
</organism>